<keyword evidence="7" id="KW-0259">Enterobactin biosynthesis</keyword>
<feature type="binding site" evidence="12">
    <location>
        <position position="162"/>
    </location>
    <ligand>
        <name>CoA</name>
        <dbReference type="ChEBI" id="CHEBI:57287"/>
    </ligand>
</feature>
<dbReference type="AlphaFoldDB" id="A0A1I2AN36"/>
<feature type="binding site" evidence="12">
    <location>
        <begin position="97"/>
        <end position="98"/>
    </location>
    <ligand>
        <name>CoA</name>
        <dbReference type="ChEBI" id="CHEBI:57287"/>
    </ligand>
</feature>
<dbReference type="InterPro" id="IPR041354">
    <property type="entry name" value="4PPT_N"/>
</dbReference>
<dbReference type="GO" id="GO:0009239">
    <property type="term" value="P:enterobactin biosynthetic process"/>
    <property type="evidence" value="ECO:0007669"/>
    <property type="project" value="UniProtKB-UniPathway"/>
</dbReference>
<comment type="subunit">
    <text evidence="4">EntB, EntD, EntE, and EntF form a multienzyme complex called enterobactin synthase.</text>
</comment>
<feature type="binding site" evidence="13">
    <location>
        <position position="117"/>
    </location>
    <ligand>
        <name>Mg(2+)</name>
        <dbReference type="ChEBI" id="CHEBI:18420"/>
    </ligand>
</feature>
<dbReference type="Pfam" id="PF01648">
    <property type="entry name" value="ACPS"/>
    <property type="match status" value="1"/>
</dbReference>
<dbReference type="GO" id="GO:0005886">
    <property type="term" value="C:plasma membrane"/>
    <property type="evidence" value="ECO:0007669"/>
    <property type="project" value="TreeGrafter"/>
</dbReference>
<evidence type="ECO:0000256" key="8">
    <source>
        <dbReference type="ARBA" id="ARBA00029894"/>
    </source>
</evidence>
<comment type="function">
    <text evidence="1">Involved in the biosynthesis of the siderophore enterobactin (enterochelin), which is a macrocyclic trimeric lactone of N-(2,3-dihydroxybenzoyl)-serine. The serine trilactone serves as a scaffolding for the three catechol functionalities that provide hexadentate coordination for the tightly ligated iron(2+) atoms. Plays an essential role in the assembly of the enterobactin by catalyzing the transfer of the 4'-phosphopantetheine (Ppant) moiety from coenzyme A to the apo-domains of both EntB (ArCP domain) and EntF (PCP domain) to yield their holo-forms which make them competent for the activation of 2,3-dihydroxybenzoate (DHB) and L-serine, respectively.</text>
</comment>
<comment type="catalytic activity">
    <reaction evidence="11">
        <text>apo-[peptidyl-carrier protein] + CoA = holo-[peptidyl-carrier protein] + adenosine 3',5'-bisphosphate + H(+)</text>
        <dbReference type="Rhea" id="RHEA:46228"/>
        <dbReference type="Rhea" id="RHEA-COMP:11479"/>
        <dbReference type="Rhea" id="RHEA-COMP:11480"/>
        <dbReference type="ChEBI" id="CHEBI:15378"/>
        <dbReference type="ChEBI" id="CHEBI:29999"/>
        <dbReference type="ChEBI" id="CHEBI:57287"/>
        <dbReference type="ChEBI" id="CHEBI:58343"/>
        <dbReference type="ChEBI" id="CHEBI:64479"/>
    </reaction>
</comment>
<dbReference type="InterPro" id="IPR037143">
    <property type="entry name" value="4-PPantetheinyl_Trfase_dom_sf"/>
</dbReference>
<reference evidence="17" key="1">
    <citation type="submission" date="2016-10" db="EMBL/GenBank/DDBJ databases">
        <authorList>
            <person name="Varghese N."/>
            <person name="Submissions S."/>
        </authorList>
    </citation>
    <scope>NUCLEOTIDE SEQUENCE [LARGE SCALE GENOMIC DNA]</scope>
    <source>
        <strain evidence="17">DSM 11443</strain>
    </source>
</reference>
<evidence type="ECO:0000256" key="1">
    <source>
        <dbReference type="ARBA" id="ARBA00003937"/>
    </source>
</evidence>
<feature type="domain" description="4'-phosphopantetheinyl transferase N-terminal" evidence="15">
    <location>
        <begin position="42"/>
        <end position="107"/>
    </location>
</feature>
<comment type="catalytic activity">
    <reaction evidence="10">
        <text>apo-[aryl-carrier protein] + CoA = holo-[aryl-carrier protein] + adenosine 3',5'-bisphosphate + H(+)</text>
        <dbReference type="Rhea" id="RHEA:48404"/>
        <dbReference type="Rhea" id="RHEA-COMP:15903"/>
        <dbReference type="Rhea" id="RHEA-COMP:17557"/>
        <dbReference type="ChEBI" id="CHEBI:15378"/>
        <dbReference type="ChEBI" id="CHEBI:29999"/>
        <dbReference type="ChEBI" id="CHEBI:57287"/>
        <dbReference type="ChEBI" id="CHEBI:58343"/>
        <dbReference type="ChEBI" id="CHEBI:64479"/>
    </reaction>
</comment>
<keyword evidence="13" id="KW-0460">Magnesium</keyword>
<dbReference type="SUPFAM" id="SSF56214">
    <property type="entry name" value="4'-phosphopantetheinyl transferase"/>
    <property type="match status" value="1"/>
</dbReference>
<dbReference type="GO" id="GO:0000287">
    <property type="term" value="F:magnesium ion binding"/>
    <property type="evidence" value="ECO:0007669"/>
    <property type="project" value="InterPro"/>
</dbReference>
<comment type="pathway">
    <text evidence="2">Siderophore biosynthesis; enterobactin biosynthesis.</text>
</comment>
<feature type="binding site" evidence="12">
    <location>
        <position position="158"/>
    </location>
    <ligand>
        <name>CoA</name>
        <dbReference type="ChEBI" id="CHEBI:57287"/>
    </ligand>
</feature>
<organism evidence="16 17">
    <name type="scientific">Sulfitobacter brevis</name>
    <dbReference type="NCBI Taxonomy" id="74348"/>
    <lineage>
        <taxon>Bacteria</taxon>
        <taxon>Pseudomonadati</taxon>
        <taxon>Pseudomonadota</taxon>
        <taxon>Alphaproteobacteria</taxon>
        <taxon>Rhodobacterales</taxon>
        <taxon>Roseobacteraceae</taxon>
        <taxon>Sulfitobacter</taxon>
    </lineage>
</organism>
<dbReference type="InterPro" id="IPR008278">
    <property type="entry name" value="4-PPantetheinyl_Trfase_dom"/>
</dbReference>
<evidence type="ECO:0000256" key="6">
    <source>
        <dbReference type="ARBA" id="ARBA00022679"/>
    </source>
</evidence>
<keyword evidence="13" id="KW-0479">Metal-binding</keyword>
<evidence type="ECO:0000256" key="11">
    <source>
        <dbReference type="ARBA" id="ARBA00049191"/>
    </source>
</evidence>
<dbReference type="Gene3D" id="3.90.470.20">
    <property type="entry name" value="4'-phosphopantetheinyl transferase domain"/>
    <property type="match status" value="1"/>
</dbReference>
<sequence>MTSRASDPCAQMHALTAQMLGPEFAVQVCDPRAAQPILMPHEDAHLGRATAARRAEFAAGRHMARRALATLGGPQTAIPAGEDRAPQWPAGWRGSISHSNLLCIAAVTAAPYDLGVDLEPDSPMDSNLVATICSNEEVARIAGPERLERATLIFAAKEAAYKAQYPRTGLLFGFDHLDISLNLAAQRFTATFIKPAGCFAVGDSLLGCFGRAAGHLVTTVVIGQGGVKGS</sequence>
<dbReference type="GO" id="GO:0009366">
    <property type="term" value="C:enterobactin synthetase complex"/>
    <property type="evidence" value="ECO:0007669"/>
    <property type="project" value="InterPro"/>
</dbReference>
<keyword evidence="6 16" id="KW-0808">Transferase</keyword>
<evidence type="ECO:0000256" key="10">
    <source>
        <dbReference type="ARBA" id="ARBA00049176"/>
    </source>
</evidence>
<evidence type="ECO:0000256" key="12">
    <source>
        <dbReference type="PIRSR" id="PIRSR603542-1"/>
    </source>
</evidence>
<evidence type="ECO:0000256" key="9">
    <source>
        <dbReference type="ARBA" id="ARBA00031996"/>
    </source>
</evidence>
<comment type="similarity">
    <text evidence="3">Belongs to the P-Pant transferase superfamily. EntD family.</text>
</comment>
<accession>A0A1I2AN36</accession>
<feature type="domain" description="4'-phosphopantetheinyl transferase" evidence="14">
    <location>
        <begin position="114"/>
        <end position="197"/>
    </location>
</feature>
<comment type="cofactor">
    <cofactor evidence="13">
        <name>Mg(2+)</name>
        <dbReference type="ChEBI" id="CHEBI:18420"/>
    </cofactor>
</comment>
<dbReference type="OrthoDB" id="8210607at2"/>
<feature type="binding site" evidence="12">
    <location>
        <position position="117"/>
    </location>
    <ligand>
        <name>CoA</name>
        <dbReference type="ChEBI" id="CHEBI:57287"/>
    </ligand>
</feature>
<dbReference type="PANTHER" id="PTHR38096:SF1">
    <property type="entry name" value="ENTEROBACTIN SYNTHASE COMPONENT D"/>
    <property type="match status" value="1"/>
</dbReference>
<evidence type="ECO:0000313" key="16">
    <source>
        <dbReference type="EMBL" id="SFE45107.1"/>
    </source>
</evidence>
<evidence type="ECO:0000256" key="13">
    <source>
        <dbReference type="PIRSR" id="PIRSR603542-2"/>
    </source>
</evidence>
<evidence type="ECO:0000259" key="14">
    <source>
        <dbReference type="Pfam" id="PF01648"/>
    </source>
</evidence>
<feature type="binding site" evidence="13">
    <location>
        <position position="119"/>
    </location>
    <ligand>
        <name>Mg(2+)</name>
        <dbReference type="ChEBI" id="CHEBI:18420"/>
    </ligand>
</feature>
<evidence type="ECO:0000259" key="15">
    <source>
        <dbReference type="Pfam" id="PF17837"/>
    </source>
</evidence>
<name>A0A1I2AN36_9RHOB</name>
<evidence type="ECO:0000256" key="3">
    <source>
        <dbReference type="ARBA" id="ARBA00008342"/>
    </source>
</evidence>
<protein>
    <recommendedName>
        <fullName evidence="5">Enterobactin synthase component D</fullName>
    </recommendedName>
    <alternativeName>
        <fullName evidence="8">4'-phosphopantetheinyl transferase EntD</fullName>
    </alternativeName>
    <alternativeName>
        <fullName evidence="9">Enterochelin synthase D</fullName>
    </alternativeName>
</protein>
<keyword evidence="17" id="KW-1185">Reference proteome</keyword>
<evidence type="ECO:0000313" key="17">
    <source>
        <dbReference type="Proteomes" id="UP000198977"/>
    </source>
</evidence>
<dbReference type="PRINTS" id="PR01399">
    <property type="entry name" value="ENTSNTHTASED"/>
</dbReference>
<evidence type="ECO:0000256" key="2">
    <source>
        <dbReference type="ARBA" id="ARBA00004993"/>
    </source>
</evidence>
<dbReference type="RefSeq" id="WP_093923963.1">
    <property type="nucleotide sequence ID" value="NZ_FOMW01000007.1"/>
</dbReference>
<dbReference type="InterPro" id="IPR003542">
    <property type="entry name" value="Enbac_synth_compD-like"/>
</dbReference>
<feature type="binding site" evidence="12">
    <location>
        <position position="61"/>
    </location>
    <ligand>
        <name>CoA</name>
        <dbReference type="ChEBI" id="CHEBI:57287"/>
    </ligand>
</feature>
<evidence type="ECO:0000256" key="7">
    <source>
        <dbReference type="ARBA" id="ARBA00023191"/>
    </source>
</evidence>
<dbReference type="Proteomes" id="UP000198977">
    <property type="component" value="Unassembled WGS sequence"/>
</dbReference>
<evidence type="ECO:0000256" key="4">
    <source>
        <dbReference type="ARBA" id="ARBA00011503"/>
    </source>
</evidence>
<gene>
    <name evidence="16" type="ORF">SAMN04488523_107134</name>
</gene>
<proteinExistence type="inferred from homology"/>
<dbReference type="STRING" id="74348.SAMN04488523_107134"/>
<dbReference type="GO" id="GO:0008897">
    <property type="term" value="F:holo-[acyl-carrier-protein] synthase activity"/>
    <property type="evidence" value="ECO:0007669"/>
    <property type="project" value="InterPro"/>
</dbReference>
<evidence type="ECO:0000256" key="5">
    <source>
        <dbReference type="ARBA" id="ARBA00019087"/>
    </source>
</evidence>
<dbReference type="Pfam" id="PF17837">
    <property type="entry name" value="4PPT_N"/>
    <property type="match status" value="1"/>
</dbReference>
<dbReference type="PANTHER" id="PTHR38096">
    <property type="entry name" value="ENTEROBACTIN SYNTHASE COMPONENT D"/>
    <property type="match status" value="1"/>
</dbReference>
<dbReference type="UniPathway" id="UPA00017"/>
<feature type="binding site" evidence="12">
    <location>
        <position position="53"/>
    </location>
    <ligand>
        <name>CoA</name>
        <dbReference type="ChEBI" id="CHEBI:57287"/>
    </ligand>
</feature>
<dbReference type="EMBL" id="FOMW01000007">
    <property type="protein sequence ID" value="SFE45107.1"/>
    <property type="molecule type" value="Genomic_DNA"/>
</dbReference>